<evidence type="ECO:0000313" key="3">
    <source>
        <dbReference type="Proteomes" id="UP001620626"/>
    </source>
</evidence>
<name>A0ABD2LGV7_9BILA</name>
<sequence>MGQQSVSQCWDNICTNCSTSNGRRRRRREEDDDDDDDYEKGCWGMKHLAYVMLACTAAAASACCRCSSSSSSVSSLSAGPNAALRQSVGRSRVSPGGGGGGRTLRRTAPPGMGRGKMKANTAHNQWGEKREQHSSSRPKSAGEGPRGERERPGAPIAFCRRPSAVLLAQ</sequence>
<organism evidence="2 3">
    <name type="scientific">Heterodera trifolii</name>
    <dbReference type="NCBI Taxonomy" id="157864"/>
    <lineage>
        <taxon>Eukaryota</taxon>
        <taxon>Metazoa</taxon>
        <taxon>Ecdysozoa</taxon>
        <taxon>Nematoda</taxon>
        <taxon>Chromadorea</taxon>
        <taxon>Rhabditida</taxon>
        <taxon>Tylenchina</taxon>
        <taxon>Tylenchomorpha</taxon>
        <taxon>Tylenchoidea</taxon>
        <taxon>Heteroderidae</taxon>
        <taxon>Heteroderinae</taxon>
        <taxon>Heterodera</taxon>
    </lineage>
</organism>
<dbReference type="Proteomes" id="UP001620626">
    <property type="component" value="Unassembled WGS sequence"/>
</dbReference>
<proteinExistence type="predicted"/>
<gene>
    <name evidence="2" type="ORF">niasHT_017285</name>
</gene>
<reference evidence="2 3" key="1">
    <citation type="submission" date="2024-10" db="EMBL/GenBank/DDBJ databases">
        <authorList>
            <person name="Kim D."/>
        </authorList>
    </citation>
    <scope>NUCLEOTIDE SEQUENCE [LARGE SCALE GENOMIC DNA]</scope>
    <source>
        <strain evidence="2">BH-2024</strain>
    </source>
</reference>
<keyword evidence="3" id="KW-1185">Reference proteome</keyword>
<evidence type="ECO:0000256" key="1">
    <source>
        <dbReference type="SAM" id="MobiDB-lite"/>
    </source>
</evidence>
<dbReference type="EMBL" id="JBICBT010000417">
    <property type="protein sequence ID" value="KAL3114421.1"/>
    <property type="molecule type" value="Genomic_DNA"/>
</dbReference>
<accession>A0ABD2LGV7</accession>
<feature type="compositionally biased region" description="Low complexity" evidence="1">
    <location>
        <begin position="67"/>
        <end position="78"/>
    </location>
</feature>
<protein>
    <submittedName>
        <fullName evidence="2">Uncharacterized protein</fullName>
    </submittedName>
</protein>
<evidence type="ECO:0000313" key="2">
    <source>
        <dbReference type="EMBL" id="KAL3114421.1"/>
    </source>
</evidence>
<feature type="region of interest" description="Disordered" evidence="1">
    <location>
        <begin position="67"/>
        <end position="169"/>
    </location>
</feature>
<comment type="caution">
    <text evidence="2">The sequence shown here is derived from an EMBL/GenBank/DDBJ whole genome shotgun (WGS) entry which is preliminary data.</text>
</comment>
<dbReference type="AlphaFoldDB" id="A0ABD2LGV7"/>